<keyword evidence="1" id="KW-0233">DNA recombination</keyword>
<dbReference type="InterPro" id="IPR013762">
    <property type="entry name" value="Integrase-like_cat_sf"/>
</dbReference>
<dbReference type="GO" id="GO:0015074">
    <property type="term" value="P:DNA integration"/>
    <property type="evidence" value="ECO:0007669"/>
    <property type="project" value="InterPro"/>
</dbReference>
<protein>
    <submittedName>
        <fullName evidence="3">Tyrosine-type recombinase/integrase</fullName>
    </submittedName>
</protein>
<dbReference type="SUPFAM" id="SSF56349">
    <property type="entry name" value="DNA breaking-rejoining enzymes"/>
    <property type="match status" value="1"/>
</dbReference>
<dbReference type="InterPro" id="IPR011010">
    <property type="entry name" value="DNA_brk_join_enz"/>
</dbReference>
<dbReference type="RefSeq" id="WP_144642541.1">
    <property type="nucleotide sequence ID" value="NZ_BNAX01000013.1"/>
</dbReference>
<organism evidence="3 4">
    <name type="scientific">Amycolatopsis acidiphila</name>
    <dbReference type="NCBI Taxonomy" id="715473"/>
    <lineage>
        <taxon>Bacteria</taxon>
        <taxon>Bacillati</taxon>
        <taxon>Actinomycetota</taxon>
        <taxon>Actinomycetes</taxon>
        <taxon>Pseudonocardiales</taxon>
        <taxon>Pseudonocardiaceae</taxon>
        <taxon>Amycolatopsis</taxon>
    </lineage>
</organism>
<keyword evidence="4" id="KW-1185">Reference proteome</keyword>
<evidence type="ECO:0000259" key="2">
    <source>
        <dbReference type="PROSITE" id="PS51898"/>
    </source>
</evidence>
<name>A0A558A3T9_9PSEU</name>
<dbReference type="PANTHER" id="PTHR30349:SF64">
    <property type="entry name" value="PROPHAGE INTEGRASE INTD-RELATED"/>
    <property type="match status" value="1"/>
</dbReference>
<dbReference type="GO" id="GO:0006310">
    <property type="term" value="P:DNA recombination"/>
    <property type="evidence" value="ECO:0007669"/>
    <property type="project" value="UniProtKB-KW"/>
</dbReference>
<reference evidence="3 4" key="1">
    <citation type="submission" date="2019-07" db="EMBL/GenBank/DDBJ databases">
        <title>New species of Amycolatopsis and Streptomyces.</title>
        <authorList>
            <person name="Duangmal K."/>
            <person name="Teo W.F.A."/>
            <person name="Lipun K."/>
        </authorList>
    </citation>
    <scope>NUCLEOTIDE SEQUENCE [LARGE SCALE GENOMIC DNA]</scope>
    <source>
        <strain evidence="3 4">JCM 30562</strain>
    </source>
</reference>
<dbReference type="EMBL" id="VJZA01000054">
    <property type="protein sequence ID" value="TVT18896.1"/>
    <property type="molecule type" value="Genomic_DNA"/>
</dbReference>
<dbReference type="PANTHER" id="PTHR30349">
    <property type="entry name" value="PHAGE INTEGRASE-RELATED"/>
    <property type="match status" value="1"/>
</dbReference>
<proteinExistence type="predicted"/>
<gene>
    <name evidence="3" type="ORF">FNH06_26035</name>
</gene>
<dbReference type="Proteomes" id="UP000318578">
    <property type="component" value="Unassembled WGS sequence"/>
</dbReference>
<feature type="domain" description="Tyr recombinase" evidence="2">
    <location>
        <begin position="232"/>
        <end position="457"/>
    </location>
</feature>
<dbReference type="OrthoDB" id="3773913at2"/>
<dbReference type="AlphaFoldDB" id="A0A558A3T9"/>
<evidence type="ECO:0000313" key="3">
    <source>
        <dbReference type="EMBL" id="TVT18896.1"/>
    </source>
</evidence>
<dbReference type="GO" id="GO:0003677">
    <property type="term" value="F:DNA binding"/>
    <property type="evidence" value="ECO:0007669"/>
    <property type="project" value="InterPro"/>
</dbReference>
<dbReference type="InterPro" id="IPR002104">
    <property type="entry name" value="Integrase_catalytic"/>
</dbReference>
<dbReference type="PROSITE" id="PS51898">
    <property type="entry name" value="TYR_RECOMBINASE"/>
    <property type="match status" value="1"/>
</dbReference>
<evidence type="ECO:0000256" key="1">
    <source>
        <dbReference type="ARBA" id="ARBA00023172"/>
    </source>
</evidence>
<dbReference type="Gene3D" id="1.10.443.10">
    <property type="entry name" value="Intergrase catalytic core"/>
    <property type="match status" value="1"/>
</dbReference>
<dbReference type="InterPro" id="IPR050090">
    <property type="entry name" value="Tyrosine_recombinase_XerCD"/>
</dbReference>
<evidence type="ECO:0000313" key="4">
    <source>
        <dbReference type="Proteomes" id="UP000318578"/>
    </source>
</evidence>
<sequence length="465" mass="51635">MTTTHNVRIWAVKKHKGKTKTTYRVRWVAAGREFGESFQTSALADSFRAELLTAARKGEAFDVESGLPVSKKREQPSMTVFELACSYADMKWPDSSPRHRSSTAESLTRIVLAMLRDNASLPEGKTTRKALMIAFNTKHRSGPHPESITDAIQAVARKSRDVTDLAKPDQLRAVLHELDRNLDGARAASNTGRLRRVTLSGLLDFAVEKTPLESNPLHEVKTKKRTYEVTEVDPRSVVNPIQARTLLDAVSTVGKPGPPLLAFFGLMYYAALRPEEGASLRRNDIAIPQPQLNAETGEYEYGWGDLMLRGARPEIGEQWTDTGEASEERSLKHRADKAVRIVPCPPVLTKLLHEHLQRFGTARDGRLFRGARDGGRIGSTTYGRVWAKTREIVFTPEVAASPLAKRPYDLRHACVSTWLTGGVEPTRVAKWAGHSLAVLLRVYAKCLDGGEKAARERAERALSGW</sequence>
<accession>A0A558A3T9</accession>
<comment type="caution">
    <text evidence="3">The sequence shown here is derived from an EMBL/GenBank/DDBJ whole genome shotgun (WGS) entry which is preliminary data.</text>
</comment>